<dbReference type="AlphaFoldDB" id="A0A093RIG8"/>
<evidence type="ECO:0000313" key="2">
    <source>
        <dbReference type="EMBL" id="KFX02580.1"/>
    </source>
</evidence>
<sequence>PERWSGKTRNWQPEGPVTLNPEREKQAA</sequence>
<comment type="caution">
    <text evidence="2">The sequence shown here is derived from an EMBL/GenBank/DDBJ whole genome shotgun (WGS) entry which is preliminary data.</text>
</comment>
<dbReference type="Proteomes" id="UP000032874">
    <property type="component" value="Unassembled WGS sequence"/>
</dbReference>
<reference evidence="2 3" key="1">
    <citation type="submission" date="2014-08" db="EMBL/GenBank/DDBJ databases">
        <title>Genome sequences of NCPPB Pectobacterium isolates.</title>
        <authorList>
            <person name="Glover R.H."/>
            <person name="Sapp M."/>
            <person name="Elphinstone J."/>
        </authorList>
    </citation>
    <scope>NUCLEOTIDE SEQUENCE [LARGE SCALE GENOMIC DNA]</scope>
    <source>
        <strain evidence="2 3">NCPPB 2795</strain>
    </source>
</reference>
<proteinExistence type="predicted"/>
<gene>
    <name evidence="2" type="ORF">KP22_17875</name>
</gene>
<evidence type="ECO:0000313" key="3">
    <source>
        <dbReference type="Proteomes" id="UP000032874"/>
    </source>
</evidence>
<accession>A0A093RIG8</accession>
<feature type="non-terminal residue" evidence="2">
    <location>
        <position position="1"/>
    </location>
</feature>
<protein>
    <submittedName>
        <fullName evidence="2">Transposase</fullName>
    </submittedName>
</protein>
<dbReference type="EMBL" id="JQHM01000013">
    <property type="protein sequence ID" value="KFX02580.1"/>
    <property type="molecule type" value="Genomic_DNA"/>
</dbReference>
<organism evidence="2 3">
    <name type="scientific">Pectobacterium betavasculorum</name>
    <dbReference type="NCBI Taxonomy" id="55207"/>
    <lineage>
        <taxon>Bacteria</taxon>
        <taxon>Pseudomonadati</taxon>
        <taxon>Pseudomonadota</taxon>
        <taxon>Gammaproteobacteria</taxon>
        <taxon>Enterobacterales</taxon>
        <taxon>Pectobacteriaceae</taxon>
        <taxon>Pectobacterium</taxon>
    </lineage>
</organism>
<feature type="region of interest" description="Disordered" evidence="1">
    <location>
        <begin position="1"/>
        <end position="28"/>
    </location>
</feature>
<name>A0A093RIG8_9GAMM</name>
<evidence type="ECO:0000256" key="1">
    <source>
        <dbReference type="SAM" id="MobiDB-lite"/>
    </source>
</evidence>